<dbReference type="PANTHER" id="PTHR45873">
    <property type="entry name" value="DNA POLYMERASE ETA"/>
    <property type="match status" value="1"/>
</dbReference>
<dbReference type="Pfam" id="PF00817">
    <property type="entry name" value="IMS"/>
    <property type="match status" value="1"/>
</dbReference>
<dbReference type="InterPro" id="IPR052230">
    <property type="entry name" value="DNA_polymerase_eta"/>
</dbReference>
<dbReference type="Pfam" id="PF11799">
    <property type="entry name" value="IMS_C"/>
    <property type="match status" value="1"/>
</dbReference>
<dbReference type="InterPro" id="IPR043128">
    <property type="entry name" value="Rev_trsase/Diguanyl_cyclase"/>
</dbReference>
<evidence type="ECO:0000256" key="3">
    <source>
        <dbReference type="ARBA" id="ARBA00022723"/>
    </source>
</evidence>
<keyword evidence="4" id="KW-0227">DNA damage</keyword>
<dbReference type="PIRSF" id="PIRSF036603">
    <property type="entry name" value="DPol_eta"/>
    <property type="match status" value="1"/>
</dbReference>
<comment type="caution">
    <text evidence="9">The sequence shown here is derived from an EMBL/GenBank/DDBJ whole genome shotgun (WGS) entry which is preliminary data.</text>
</comment>
<keyword evidence="3" id="KW-0479">Metal-binding</keyword>
<organism evidence="9 10">
    <name type="scientific">Durusdinium trenchii</name>
    <dbReference type="NCBI Taxonomy" id="1381693"/>
    <lineage>
        <taxon>Eukaryota</taxon>
        <taxon>Sar</taxon>
        <taxon>Alveolata</taxon>
        <taxon>Dinophyceae</taxon>
        <taxon>Suessiales</taxon>
        <taxon>Symbiodiniaceae</taxon>
        <taxon>Durusdinium</taxon>
    </lineage>
</organism>
<dbReference type="Gene3D" id="3.30.70.270">
    <property type="match status" value="1"/>
</dbReference>
<protein>
    <recommendedName>
        <fullName evidence="7">DNA polymerase eta</fullName>
    </recommendedName>
</protein>
<evidence type="ECO:0000256" key="6">
    <source>
        <dbReference type="ARBA" id="ARBA00023242"/>
    </source>
</evidence>
<evidence type="ECO:0000313" key="10">
    <source>
        <dbReference type="Proteomes" id="UP001642484"/>
    </source>
</evidence>
<evidence type="ECO:0000256" key="2">
    <source>
        <dbReference type="ARBA" id="ARBA00022679"/>
    </source>
</evidence>
<evidence type="ECO:0000259" key="8">
    <source>
        <dbReference type="PROSITE" id="PS50173"/>
    </source>
</evidence>
<evidence type="ECO:0000256" key="7">
    <source>
        <dbReference type="ARBA" id="ARBA00044975"/>
    </source>
</evidence>
<dbReference type="EMBL" id="CAXAMN010021113">
    <property type="protein sequence ID" value="CAK9057186.1"/>
    <property type="molecule type" value="Genomic_DNA"/>
</dbReference>
<dbReference type="Gene3D" id="3.40.1170.60">
    <property type="match status" value="1"/>
</dbReference>
<sequence>MPPLQRGALPPVVGFIDMDCFYVAVERARDPRLLGKPCAVVQYPTGQRGRPDLRPEDDRWRTGGPMGGIIAVSYEARARGVTRQMSGAEAKKVCPEVILVQVPTAFGKADLQIYKDAGDAVVDLLASRCDATEKRSVDEVAIDITGAAEHLLASRAAAELGAAASAATHLADSALSVDAAKVTRSSARQGHDKQQSRDTSELADGWEEVLRRAASDPVAWRLIAGAVVVKELRQQVESTLGFTCSGGVATNKVLAKQEDSAGKDLRICRASNSSLGCGLHKPNQQTLLLPHAAPVLLKDLPLDRLPGLGGDFGQAVKSRFGVQSAGELLQVPRPDVLKQFPQRGEWLLALAAGDDSAAEAVKDRQLVKSLSNGKTFFGEKRLRSLEEVDYWLGELTGELHRRYLQQVEKHQRTPSTLQVSLTLDQKEHLTRQQPIQLGSQGTPEQILQTAKACARRAGAVSGVISLGLSLSNMIPLEASSASLSKFFGRKSEGAASKEKGEKPQEKAKAKPKEANLLGACFARAAAAQRASSDQQKAPEVDEGVLAELPLNIQQEILRELGQEPKLKKLRCDVVEIDA</sequence>
<dbReference type="Gene3D" id="1.10.150.20">
    <property type="entry name" value="5' to 3' exonuclease, C-terminal subdomain"/>
    <property type="match status" value="1"/>
</dbReference>
<comment type="subcellular location">
    <subcellularLocation>
        <location evidence="1">Nucleus</location>
    </subcellularLocation>
</comment>
<feature type="domain" description="UmuC" evidence="8">
    <location>
        <begin position="13"/>
        <end position="309"/>
    </location>
</feature>
<dbReference type="Pfam" id="PF21704">
    <property type="entry name" value="POLH-Rev1_HhH"/>
    <property type="match status" value="1"/>
</dbReference>
<keyword evidence="2" id="KW-0808">Transferase</keyword>
<keyword evidence="5" id="KW-0234">DNA repair</keyword>
<dbReference type="SUPFAM" id="SSF100879">
    <property type="entry name" value="Lesion bypass DNA polymerase (Y-family), little finger domain"/>
    <property type="match status" value="1"/>
</dbReference>
<name>A0ABP0N0Q7_9DINO</name>
<dbReference type="PROSITE" id="PS50173">
    <property type="entry name" value="UMUC"/>
    <property type="match status" value="1"/>
</dbReference>
<dbReference type="SUPFAM" id="SSF56672">
    <property type="entry name" value="DNA/RNA polymerases"/>
    <property type="match status" value="1"/>
</dbReference>
<keyword evidence="6" id="KW-0539">Nucleus</keyword>
<dbReference type="InterPro" id="IPR036775">
    <property type="entry name" value="DNA_pol_Y-fam_lit_finger_sf"/>
</dbReference>
<evidence type="ECO:0000313" key="9">
    <source>
        <dbReference type="EMBL" id="CAK9057186.1"/>
    </source>
</evidence>
<dbReference type="Proteomes" id="UP001642484">
    <property type="component" value="Unassembled WGS sequence"/>
</dbReference>
<evidence type="ECO:0000256" key="4">
    <source>
        <dbReference type="ARBA" id="ARBA00022763"/>
    </source>
</evidence>
<dbReference type="InterPro" id="IPR017961">
    <property type="entry name" value="DNA_pol_Y-fam_little_finger"/>
</dbReference>
<dbReference type="InterPro" id="IPR043502">
    <property type="entry name" value="DNA/RNA_pol_sf"/>
</dbReference>
<keyword evidence="10" id="KW-1185">Reference proteome</keyword>
<proteinExistence type="predicted"/>
<reference evidence="9 10" key="1">
    <citation type="submission" date="2024-02" db="EMBL/GenBank/DDBJ databases">
        <authorList>
            <person name="Chen Y."/>
            <person name="Shah S."/>
            <person name="Dougan E. K."/>
            <person name="Thang M."/>
            <person name="Chan C."/>
        </authorList>
    </citation>
    <scope>NUCLEOTIDE SEQUENCE [LARGE SCALE GENOMIC DNA]</scope>
</reference>
<accession>A0ABP0N0Q7</accession>
<gene>
    <name evidence="9" type="ORF">CCMP2556_LOCUS28255</name>
</gene>
<evidence type="ECO:0000256" key="1">
    <source>
        <dbReference type="ARBA" id="ARBA00004123"/>
    </source>
</evidence>
<evidence type="ECO:0000256" key="5">
    <source>
        <dbReference type="ARBA" id="ARBA00023204"/>
    </source>
</evidence>
<dbReference type="InterPro" id="IPR001126">
    <property type="entry name" value="UmuC"/>
</dbReference>
<dbReference type="Gene3D" id="3.30.1490.100">
    <property type="entry name" value="DNA polymerase, Y-family, little finger domain"/>
    <property type="match status" value="1"/>
</dbReference>
<dbReference type="PANTHER" id="PTHR45873:SF1">
    <property type="entry name" value="DNA POLYMERASE ETA"/>
    <property type="match status" value="1"/>
</dbReference>